<evidence type="ECO:0000256" key="2">
    <source>
        <dbReference type="SAM" id="MobiDB-lite"/>
    </source>
</evidence>
<dbReference type="RefSeq" id="WP_289825136.1">
    <property type="nucleotide sequence ID" value="NZ_JAUEIE010000005.1"/>
</dbReference>
<feature type="coiled-coil region" evidence="1">
    <location>
        <begin position="245"/>
        <end position="301"/>
    </location>
</feature>
<evidence type="ECO:0000313" key="4">
    <source>
        <dbReference type="EMBL" id="MDN0022664.1"/>
    </source>
</evidence>
<evidence type="ECO:0000313" key="7">
    <source>
        <dbReference type="Proteomes" id="UP001168478"/>
    </source>
</evidence>
<keyword evidence="1" id="KW-0175">Coiled coil</keyword>
<evidence type="ECO:0000256" key="1">
    <source>
        <dbReference type="SAM" id="Coils"/>
    </source>
</evidence>
<comment type="caution">
    <text evidence="5">The sequence shown here is derived from an EMBL/GenBank/DDBJ whole genome shotgun (WGS) entry which is preliminary data.</text>
</comment>
<evidence type="ECO:0008006" key="8">
    <source>
        <dbReference type="Google" id="ProtNLM"/>
    </source>
</evidence>
<keyword evidence="6" id="KW-1185">Reference proteome</keyword>
<feature type="transmembrane region" description="Helical" evidence="3">
    <location>
        <begin position="304"/>
        <end position="327"/>
    </location>
</feature>
<evidence type="ECO:0000313" key="6">
    <source>
        <dbReference type="Proteomes" id="UP001167831"/>
    </source>
</evidence>
<reference evidence="5" key="2">
    <citation type="submission" date="2023-08" db="EMBL/GenBank/DDBJ databases">
        <title>Identification and characterization of horizontal gene transfer across gut microbiota members of farm animals based on homology search.</title>
        <authorList>
            <person name="Schwarzerova J."/>
            <person name="Nykrynova M."/>
            <person name="Jureckova K."/>
            <person name="Cejkova D."/>
            <person name="Rychlik I."/>
        </authorList>
    </citation>
    <scope>NUCLEOTIDE SEQUENCE</scope>
    <source>
        <strain evidence="5">ET15</strain>
        <strain evidence="4">ET37</strain>
    </source>
</reference>
<reference evidence="5" key="1">
    <citation type="submission" date="2023-06" db="EMBL/GenBank/DDBJ databases">
        <authorList>
            <person name="Zeman M."/>
            <person name="Kubasova T."/>
            <person name="Jahodarova E."/>
            <person name="Nykrynova M."/>
            <person name="Rychlik I."/>
        </authorList>
    </citation>
    <scope>NUCLEOTIDE SEQUENCE</scope>
    <source>
        <strain evidence="5">ET15</strain>
        <strain evidence="4">ET37</strain>
    </source>
</reference>
<feature type="coiled-coil region" evidence="1">
    <location>
        <begin position="337"/>
        <end position="364"/>
    </location>
</feature>
<name>A0AAW7JRB9_9BACT</name>
<organism evidence="5 7">
    <name type="scientific">Leyella lascolaii</name>
    <dbReference type="NCBI Taxonomy" id="1776379"/>
    <lineage>
        <taxon>Bacteria</taxon>
        <taxon>Pseudomonadati</taxon>
        <taxon>Bacteroidota</taxon>
        <taxon>Bacteroidia</taxon>
        <taxon>Bacteroidales</taxon>
        <taxon>Prevotellaceae</taxon>
        <taxon>Leyella</taxon>
    </lineage>
</organism>
<dbReference type="Proteomes" id="UP001167831">
    <property type="component" value="Unassembled WGS sequence"/>
</dbReference>
<keyword evidence="3" id="KW-0472">Membrane</keyword>
<feature type="region of interest" description="Disordered" evidence="2">
    <location>
        <begin position="368"/>
        <end position="395"/>
    </location>
</feature>
<evidence type="ECO:0000256" key="3">
    <source>
        <dbReference type="SAM" id="Phobius"/>
    </source>
</evidence>
<feature type="compositionally biased region" description="Basic and acidic residues" evidence="2">
    <location>
        <begin position="368"/>
        <end position="379"/>
    </location>
</feature>
<sequence>MRLAVFLLLGCSLNSLHTVGKIKKDTIYTTDGDRIILTYDIVNTTNQVTVKFIGQQKKLGRLNSKYKDLSKVAVLFFDRTGNYSGDVSFSNMVPEAFMTPSDAHFKKSSDGYYLIQAEPKLSFMVKADARVLIPIYLAYKTKKGKYELFSKSRDLIIPLRVGARTNRLMASTQTVQQTITSTAEIETDNTIAVKVLESINLAKELLAQADGLPFSDNLLDEISYLRQKRREITDNALVSKIYDVMEQYESKKRLLEDKSTEEQKAQQQAEELKAQQEAQAIKAQNDSIANAQQIASEKEKKRNLWMIIGGIILAILAFIGNQIFQGIRNKKNQMRMMDMQQNIADKAEAEAKRQARNAIRTQQNRIEAGAKRKVSDAVRSKGNIKINGKSKKASI</sequence>
<dbReference type="EMBL" id="JAUEIF010000009">
    <property type="protein sequence ID" value="MDN0025868.1"/>
    <property type="molecule type" value="Genomic_DNA"/>
</dbReference>
<keyword evidence="3" id="KW-0812">Transmembrane</keyword>
<keyword evidence="3" id="KW-1133">Transmembrane helix</keyword>
<gene>
    <name evidence="4" type="ORF">QVN81_06445</name>
    <name evidence="5" type="ORF">QVN84_10120</name>
</gene>
<dbReference type="Proteomes" id="UP001168478">
    <property type="component" value="Unassembled WGS sequence"/>
</dbReference>
<dbReference type="EMBL" id="JAUEIE010000005">
    <property type="protein sequence ID" value="MDN0022664.1"/>
    <property type="molecule type" value="Genomic_DNA"/>
</dbReference>
<protein>
    <recommendedName>
        <fullName evidence="8">Lipoprotein</fullName>
    </recommendedName>
</protein>
<proteinExistence type="predicted"/>
<evidence type="ECO:0000313" key="5">
    <source>
        <dbReference type="EMBL" id="MDN0025868.1"/>
    </source>
</evidence>
<accession>A0AAW7JRB9</accession>
<dbReference type="AlphaFoldDB" id="A0AAW7JRB9"/>